<name>A0A1Y6D5Q6_9GAMM</name>
<gene>
    <name evidence="2" type="ORF">SAMN02949497_0026</name>
</gene>
<accession>A0A1Y6D5Q6</accession>
<evidence type="ECO:0000313" key="2">
    <source>
        <dbReference type="EMBL" id="SMF97770.1"/>
    </source>
</evidence>
<organism evidence="2 3">
    <name type="scientific">Methylomagnum ishizawai</name>
    <dbReference type="NCBI Taxonomy" id="1760988"/>
    <lineage>
        <taxon>Bacteria</taxon>
        <taxon>Pseudomonadati</taxon>
        <taxon>Pseudomonadota</taxon>
        <taxon>Gammaproteobacteria</taxon>
        <taxon>Methylococcales</taxon>
        <taxon>Methylococcaceae</taxon>
        <taxon>Methylomagnum</taxon>
    </lineage>
</organism>
<dbReference type="EMBL" id="FXAM01000004">
    <property type="protein sequence ID" value="SMF97770.1"/>
    <property type="molecule type" value="Genomic_DNA"/>
</dbReference>
<feature type="compositionally biased region" description="Basic and acidic residues" evidence="1">
    <location>
        <begin position="29"/>
        <end position="47"/>
    </location>
</feature>
<feature type="compositionally biased region" description="Basic and acidic residues" evidence="1">
    <location>
        <begin position="61"/>
        <end position="72"/>
    </location>
</feature>
<evidence type="ECO:0000256" key="1">
    <source>
        <dbReference type="SAM" id="MobiDB-lite"/>
    </source>
</evidence>
<dbReference type="Proteomes" id="UP000192923">
    <property type="component" value="Unassembled WGS sequence"/>
</dbReference>
<reference evidence="2 3" key="1">
    <citation type="submission" date="2016-12" db="EMBL/GenBank/DDBJ databases">
        <authorList>
            <person name="Song W.-J."/>
            <person name="Kurnit D.M."/>
        </authorList>
    </citation>
    <scope>NUCLEOTIDE SEQUENCE [LARGE SCALE GENOMIC DNA]</scope>
    <source>
        <strain evidence="2 3">175</strain>
    </source>
</reference>
<keyword evidence="3" id="KW-1185">Reference proteome</keyword>
<sequence length="209" mass="23743">MQPTAWAESGHRATGGAFRRPRRYSSRPTQHDEEPHADRSPHRDHGGAPRLNPAPPRKAKDRAESRDPRTLDMFDPPPRRVATPRPARARRKPGPGAPPPPSPETASADPVPALAPDERAELERLRLRAEESEREYQDGRALIESIEGYLAEEYAKSEALARENEQLRGRLGEWLQRTQELEREREQLVGILITLLKDRNRQARKQAGF</sequence>
<evidence type="ECO:0000313" key="3">
    <source>
        <dbReference type="Proteomes" id="UP000192923"/>
    </source>
</evidence>
<protein>
    <submittedName>
        <fullName evidence="2">Uncharacterized protein</fullName>
    </submittedName>
</protein>
<feature type="region of interest" description="Disordered" evidence="1">
    <location>
        <begin position="1"/>
        <end position="116"/>
    </location>
</feature>
<proteinExistence type="predicted"/>
<dbReference type="AlphaFoldDB" id="A0A1Y6D5Q6"/>